<dbReference type="OrthoDB" id="6771146at2759"/>
<dbReference type="EMBL" id="JABSTR010000007">
    <property type="protein sequence ID" value="KAH9374778.1"/>
    <property type="molecule type" value="Genomic_DNA"/>
</dbReference>
<dbReference type="Proteomes" id="UP000821853">
    <property type="component" value="Chromosome 5"/>
</dbReference>
<evidence type="ECO:0000313" key="2">
    <source>
        <dbReference type="Proteomes" id="UP000821853"/>
    </source>
</evidence>
<comment type="caution">
    <text evidence="1">The sequence shown here is derived from an EMBL/GenBank/DDBJ whole genome shotgun (WGS) entry which is preliminary data.</text>
</comment>
<dbReference type="VEuPathDB" id="VectorBase:HLOH_047379"/>
<proteinExistence type="predicted"/>
<gene>
    <name evidence="1" type="ORF">HPB48_000946</name>
</gene>
<reference evidence="1 2" key="1">
    <citation type="journal article" date="2020" name="Cell">
        <title>Large-Scale Comparative Analyses of Tick Genomes Elucidate Their Genetic Diversity and Vector Capacities.</title>
        <authorList>
            <consortium name="Tick Genome and Microbiome Consortium (TIGMIC)"/>
            <person name="Jia N."/>
            <person name="Wang J."/>
            <person name="Shi W."/>
            <person name="Du L."/>
            <person name="Sun Y."/>
            <person name="Zhan W."/>
            <person name="Jiang J.F."/>
            <person name="Wang Q."/>
            <person name="Zhang B."/>
            <person name="Ji P."/>
            <person name="Bell-Sakyi L."/>
            <person name="Cui X.M."/>
            <person name="Yuan T.T."/>
            <person name="Jiang B.G."/>
            <person name="Yang W.F."/>
            <person name="Lam T.T."/>
            <person name="Chang Q.C."/>
            <person name="Ding S.J."/>
            <person name="Wang X.J."/>
            <person name="Zhu J.G."/>
            <person name="Ruan X.D."/>
            <person name="Zhao L."/>
            <person name="Wei J.T."/>
            <person name="Ye R.Z."/>
            <person name="Que T.C."/>
            <person name="Du C.H."/>
            <person name="Zhou Y.H."/>
            <person name="Cheng J.X."/>
            <person name="Dai P.F."/>
            <person name="Guo W.B."/>
            <person name="Han X.H."/>
            <person name="Huang E.J."/>
            <person name="Li L.F."/>
            <person name="Wei W."/>
            <person name="Gao Y.C."/>
            <person name="Liu J.Z."/>
            <person name="Shao H.Z."/>
            <person name="Wang X."/>
            <person name="Wang C.C."/>
            <person name="Yang T.C."/>
            <person name="Huo Q.B."/>
            <person name="Li W."/>
            <person name="Chen H.Y."/>
            <person name="Chen S.E."/>
            <person name="Zhou L.G."/>
            <person name="Ni X.B."/>
            <person name="Tian J.H."/>
            <person name="Sheng Y."/>
            <person name="Liu T."/>
            <person name="Pan Y.S."/>
            <person name="Xia L.Y."/>
            <person name="Li J."/>
            <person name="Zhao F."/>
            <person name="Cao W.C."/>
        </authorList>
    </citation>
    <scope>NUCLEOTIDE SEQUENCE [LARGE SCALE GENOMIC DNA]</scope>
    <source>
        <strain evidence="1">HaeL-2018</strain>
    </source>
</reference>
<organism evidence="1 2">
    <name type="scientific">Haemaphysalis longicornis</name>
    <name type="common">Bush tick</name>
    <dbReference type="NCBI Taxonomy" id="44386"/>
    <lineage>
        <taxon>Eukaryota</taxon>
        <taxon>Metazoa</taxon>
        <taxon>Ecdysozoa</taxon>
        <taxon>Arthropoda</taxon>
        <taxon>Chelicerata</taxon>
        <taxon>Arachnida</taxon>
        <taxon>Acari</taxon>
        <taxon>Parasitiformes</taxon>
        <taxon>Ixodida</taxon>
        <taxon>Ixodoidea</taxon>
        <taxon>Ixodidae</taxon>
        <taxon>Haemaphysalinae</taxon>
        <taxon>Haemaphysalis</taxon>
    </lineage>
</organism>
<protein>
    <submittedName>
        <fullName evidence="1">Uncharacterized protein</fullName>
    </submittedName>
</protein>
<dbReference type="AlphaFoldDB" id="A0A9J6GHF1"/>
<accession>A0A9J6GHF1</accession>
<name>A0A9J6GHF1_HAELO</name>
<evidence type="ECO:0000313" key="1">
    <source>
        <dbReference type="EMBL" id="KAH9374778.1"/>
    </source>
</evidence>
<sequence>MKLHDVRYQLIMRLESAGLLVSVITDKNVINRKMMSLFREQTQPGIVFPHPANPQEPWFHVVDTVNSFE</sequence>
<keyword evidence="2" id="KW-1185">Reference proteome</keyword>